<evidence type="ECO:0000313" key="3">
    <source>
        <dbReference type="Proteomes" id="UP000035331"/>
    </source>
</evidence>
<accession>A0A0G3CBJ2</accession>
<name>A0A0G3CBJ2_METBA</name>
<evidence type="ECO:0000256" key="1">
    <source>
        <dbReference type="SAM" id="Phobius"/>
    </source>
</evidence>
<keyword evidence="1" id="KW-0472">Membrane</keyword>
<protein>
    <submittedName>
        <fullName evidence="2">Uncharacterized protein</fullName>
    </submittedName>
</protein>
<sequence length="43" mass="5034">MDSGIGFETKSHCSGFYKFPETLSTIYLFTLIYIFRLFIILYG</sequence>
<dbReference type="PATRIC" id="fig|796385.3.peg.2897"/>
<gene>
    <name evidence="2" type="ORF">MCM1_2352</name>
</gene>
<reference evidence="3" key="1">
    <citation type="submission" date="2014-06" db="EMBL/GenBank/DDBJ databases">
        <title>The complete genome sequence of Methanosarcina barkeri CM1.</title>
        <authorList>
            <consortium name="Pastoral Greenhouse Gas Research Consortium"/>
            <person name="Lambie S.C."/>
            <person name="Leahy S.C."/>
            <person name="Kelly W.J."/>
            <person name="Li D."/>
            <person name="Reilly K."/>
            <person name="Attwood G.T."/>
            <person name="Altermann E."/>
        </authorList>
    </citation>
    <scope>NUCLEOTIDE SEQUENCE [LARGE SCALE GENOMIC DNA]</scope>
    <source>
        <strain evidence="3">CM1</strain>
    </source>
</reference>
<feature type="transmembrane region" description="Helical" evidence="1">
    <location>
        <begin position="24"/>
        <end position="42"/>
    </location>
</feature>
<keyword evidence="1" id="KW-0812">Transmembrane</keyword>
<dbReference type="EMBL" id="CP008746">
    <property type="protein sequence ID" value="AKJ39369.1"/>
    <property type="molecule type" value="Genomic_DNA"/>
</dbReference>
<proteinExistence type="predicted"/>
<evidence type="ECO:0000313" key="2">
    <source>
        <dbReference type="EMBL" id="AKJ39369.1"/>
    </source>
</evidence>
<reference evidence="2 3" key="2">
    <citation type="journal article" date="2015" name="Stand. Genomic Sci.">
        <title>The complete genome sequence of the rumen methanogen Methanosarcina barkeri CM1.</title>
        <authorList>
            <person name="Lambie S.C."/>
            <person name="Kelly W.J."/>
            <person name="Leahy S.C."/>
            <person name="Li D."/>
            <person name="Reilly K."/>
            <person name="McAllister T.A."/>
            <person name="Valle E.R."/>
            <person name="Attwood G.T."/>
            <person name="Altermann E."/>
        </authorList>
    </citation>
    <scope>NUCLEOTIDE SEQUENCE [LARGE SCALE GENOMIC DNA]</scope>
    <source>
        <strain evidence="2 3">CM1</strain>
    </source>
</reference>
<keyword evidence="1" id="KW-1133">Transmembrane helix</keyword>
<dbReference type="AlphaFoldDB" id="A0A0G3CBJ2"/>
<organism evidence="2 3">
    <name type="scientific">Methanosarcina barkeri CM1</name>
    <dbReference type="NCBI Taxonomy" id="796385"/>
    <lineage>
        <taxon>Archaea</taxon>
        <taxon>Methanobacteriati</taxon>
        <taxon>Methanobacteriota</taxon>
        <taxon>Stenosarchaea group</taxon>
        <taxon>Methanomicrobia</taxon>
        <taxon>Methanosarcinales</taxon>
        <taxon>Methanosarcinaceae</taxon>
        <taxon>Methanosarcina</taxon>
    </lineage>
</organism>
<dbReference type="Proteomes" id="UP000035331">
    <property type="component" value="Chromosome"/>
</dbReference>